<reference evidence="2" key="2">
    <citation type="submission" date="2021-03" db="UniProtKB">
        <authorList>
            <consortium name="EnsemblPlants"/>
        </authorList>
    </citation>
    <scope>IDENTIFICATION</scope>
</reference>
<evidence type="ECO:0000259" key="1">
    <source>
        <dbReference type="Pfam" id="PF13966"/>
    </source>
</evidence>
<organism evidence="2 3">
    <name type="scientific">Chenopodium quinoa</name>
    <name type="common">Quinoa</name>
    <dbReference type="NCBI Taxonomy" id="63459"/>
    <lineage>
        <taxon>Eukaryota</taxon>
        <taxon>Viridiplantae</taxon>
        <taxon>Streptophyta</taxon>
        <taxon>Embryophyta</taxon>
        <taxon>Tracheophyta</taxon>
        <taxon>Spermatophyta</taxon>
        <taxon>Magnoliopsida</taxon>
        <taxon>eudicotyledons</taxon>
        <taxon>Gunneridae</taxon>
        <taxon>Pentapetalae</taxon>
        <taxon>Caryophyllales</taxon>
        <taxon>Chenopodiaceae</taxon>
        <taxon>Chenopodioideae</taxon>
        <taxon>Atripliceae</taxon>
        <taxon>Chenopodium</taxon>
    </lineage>
</organism>
<dbReference type="AlphaFoldDB" id="A0A803MYL9"/>
<keyword evidence="3" id="KW-1185">Reference proteome</keyword>
<evidence type="ECO:0000313" key="2">
    <source>
        <dbReference type="EnsemblPlants" id="AUR62037299-RA:cds"/>
    </source>
</evidence>
<accession>A0A803MYL9</accession>
<dbReference type="EnsemblPlants" id="AUR62037299-RA">
    <property type="protein sequence ID" value="AUR62037299-RA:cds"/>
    <property type="gene ID" value="AUR62037299"/>
</dbReference>
<feature type="domain" description="Reverse transcriptase zinc-binding" evidence="1">
    <location>
        <begin position="48"/>
        <end position="114"/>
    </location>
</feature>
<reference evidence="2" key="1">
    <citation type="journal article" date="2017" name="Nature">
        <title>The genome of Chenopodium quinoa.</title>
        <authorList>
            <person name="Jarvis D.E."/>
            <person name="Ho Y.S."/>
            <person name="Lightfoot D.J."/>
            <person name="Schmoeckel S.M."/>
            <person name="Li B."/>
            <person name="Borm T.J.A."/>
            <person name="Ohyanagi H."/>
            <person name="Mineta K."/>
            <person name="Michell C.T."/>
            <person name="Saber N."/>
            <person name="Kharbatia N.M."/>
            <person name="Rupper R.R."/>
            <person name="Sharp A.R."/>
            <person name="Dally N."/>
            <person name="Boughton B.A."/>
            <person name="Woo Y.H."/>
            <person name="Gao G."/>
            <person name="Schijlen E.G.W.M."/>
            <person name="Guo X."/>
            <person name="Momin A.A."/>
            <person name="Negrao S."/>
            <person name="Al-Babili S."/>
            <person name="Gehring C."/>
            <person name="Roessner U."/>
            <person name="Jung C."/>
            <person name="Murphy K."/>
            <person name="Arold S.T."/>
            <person name="Gojobori T."/>
            <person name="van der Linden C.G."/>
            <person name="van Loo E.N."/>
            <person name="Jellen E.N."/>
            <person name="Maughan P.J."/>
            <person name="Tester M."/>
        </authorList>
    </citation>
    <scope>NUCLEOTIDE SEQUENCE [LARGE SCALE GENOMIC DNA]</scope>
    <source>
        <strain evidence="2">cv. PI 614886</strain>
    </source>
</reference>
<protein>
    <recommendedName>
        <fullName evidence="1">Reverse transcriptase zinc-binding domain-containing protein</fullName>
    </recommendedName>
</protein>
<proteinExistence type="predicted"/>
<dbReference type="Proteomes" id="UP000596660">
    <property type="component" value="Unplaced"/>
</dbReference>
<sequence length="196" mass="22465">MGDVPGQWNEQLVRDALGVDAELALALPLPFTSEEDRVYWRPTKNGQFTVRSCYWMLRLGGNTDNTSEDIWKSVWHMSAPPKLKHFIWNALKGNMAVKLRLHQRHIVTNSNSCWQWLKIKVTKETMTLMAALMWAAWRCRNIKVFENSEPDSVKVAVGSCNYYVAEYTGYAGRVLEKAAAPSQRSATKWKSQLWGV</sequence>
<dbReference type="Pfam" id="PF13966">
    <property type="entry name" value="zf-RVT"/>
    <property type="match status" value="1"/>
</dbReference>
<evidence type="ECO:0000313" key="3">
    <source>
        <dbReference type="Proteomes" id="UP000596660"/>
    </source>
</evidence>
<dbReference type="InterPro" id="IPR026960">
    <property type="entry name" value="RVT-Znf"/>
</dbReference>
<name>A0A803MYL9_CHEQI</name>
<dbReference type="Gramene" id="AUR62037299-RA">
    <property type="protein sequence ID" value="AUR62037299-RA:cds"/>
    <property type="gene ID" value="AUR62037299"/>
</dbReference>